<protein>
    <submittedName>
        <fullName evidence="1">Uncharacterized protein</fullName>
    </submittedName>
</protein>
<proteinExistence type="predicted"/>
<reference evidence="2" key="1">
    <citation type="submission" date="2016-10" db="EMBL/GenBank/DDBJ databases">
        <authorList>
            <person name="Varghese N."/>
            <person name="Submissions S."/>
        </authorList>
    </citation>
    <scope>NUCLEOTIDE SEQUENCE [LARGE SCALE GENOMIC DNA]</scope>
    <source>
        <strain evidence="2">DSM 22376</strain>
    </source>
</reference>
<evidence type="ECO:0000313" key="2">
    <source>
        <dbReference type="Proteomes" id="UP000198951"/>
    </source>
</evidence>
<gene>
    <name evidence="1" type="ORF">SAMN05443667_1226</name>
</gene>
<keyword evidence="2" id="KW-1185">Reference proteome</keyword>
<name>A0A1H4GD05_9FLAO</name>
<accession>A0A1H4GD05</accession>
<sequence length="39" mass="4308">MNIQPELLKLNIDPLKKLILGLIIDTPPIAINGEVTIDK</sequence>
<dbReference type="Proteomes" id="UP000198951">
    <property type="component" value="Unassembled WGS sequence"/>
</dbReference>
<organism evidence="1 2">
    <name type="scientific">Flavobacterium gillisiae</name>
    <dbReference type="NCBI Taxonomy" id="150146"/>
    <lineage>
        <taxon>Bacteria</taxon>
        <taxon>Pseudomonadati</taxon>
        <taxon>Bacteroidota</taxon>
        <taxon>Flavobacteriia</taxon>
        <taxon>Flavobacteriales</taxon>
        <taxon>Flavobacteriaceae</taxon>
        <taxon>Flavobacterium</taxon>
    </lineage>
</organism>
<dbReference type="AlphaFoldDB" id="A0A1H4GD05"/>
<evidence type="ECO:0000313" key="1">
    <source>
        <dbReference type="EMBL" id="SEB07347.1"/>
    </source>
</evidence>
<dbReference type="EMBL" id="FNRD01000022">
    <property type="protein sequence ID" value="SEB07347.1"/>
    <property type="molecule type" value="Genomic_DNA"/>
</dbReference>